<dbReference type="Pfam" id="PF07645">
    <property type="entry name" value="EGF_CA"/>
    <property type="match status" value="19"/>
</dbReference>
<dbReference type="PROSITE" id="PS50026">
    <property type="entry name" value="EGF_3"/>
    <property type="match status" value="4"/>
</dbReference>
<dbReference type="GO" id="GO:0005509">
    <property type="term" value="F:calcium ion binding"/>
    <property type="evidence" value="ECO:0007669"/>
    <property type="project" value="InterPro"/>
</dbReference>
<dbReference type="SUPFAM" id="SSF57184">
    <property type="entry name" value="Growth factor receptor domain"/>
    <property type="match status" value="8"/>
</dbReference>
<dbReference type="PANTHER" id="PTHR24039">
    <property type="entry name" value="FIBRILLIN-RELATED"/>
    <property type="match status" value="1"/>
</dbReference>
<evidence type="ECO:0000256" key="2">
    <source>
        <dbReference type="ARBA" id="ARBA00006127"/>
    </source>
</evidence>
<dbReference type="Pfam" id="PF14670">
    <property type="entry name" value="FXa_inhibition"/>
    <property type="match status" value="2"/>
</dbReference>
<dbReference type="PANTHER" id="PTHR24039:SF33">
    <property type="entry name" value="EGF-CONTAINING FIBULIN-LIKE EXTRACELLULAR MATRIX PROTEIN 1"/>
    <property type="match status" value="1"/>
</dbReference>
<evidence type="ECO:0000256" key="9">
    <source>
        <dbReference type="ARBA" id="ARBA00023157"/>
    </source>
</evidence>
<keyword evidence="9" id="KW-1015">Disulfide bond</keyword>
<proteinExistence type="inferred from homology"/>
<evidence type="ECO:0000313" key="16">
    <source>
        <dbReference type="Proteomes" id="UP000310200"/>
    </source>
</evidence>
<evidence type="ECO:0000256" key="8">
    <source>
        <dbReference type="ARBA" id="ARBA00022837"/>
    </source>
</evidence>
<evidence type="ECO:0000256" key="10">
    <source>
        <dbReference type="ARBA" id="ARBA00023180"/>
    </source>
</evidence>
<keyword evidence="6 13" id="KW-0732">Signal</keyword>
<protein>
    <submittedName>
        <fullName evidence="15">Fibrillin-3</fullName>
    </submittedName>
</protein>
<dbReference type="SUPFAM" id="SSF57196">
    <property type="entry name" value="EGF/Laminin"/>
    <property type="match status" value="1"/>
</dbReference>
<evidence type="ECO:0000259" key="14">
    <source>
        <dbReference type="PROSITE" id="PS50026"/>
    </source>
</evidence>
<accession>A0A4S2KB25</accession>
<dbReference type="FunFam" id="2.10.25.10:FF:000038">
    <property type="entry name" value="Fibrillin 2"/>
    <property type="match status" value="1"/>
</dbReference>
<feature type="domain" description="EGF-like" evidence="14">
    <location>
        <begin position="1104"/>
        <end position="1142"/>
    </location>
</feature>
<keyword evidence="3" id="KW-0964">Secreted</keyword>
<dbReference type="EMBL" id="QBLH01002884">
    <property type="protein sequence ID" value="TGZ46443.1"/>
    <property type="molecule type" value="Genomic_DNA"/>
</dbReference>
<organism evidence="15 16">
    <name type="scientific">Temnothorax longispinosus</name>
    <dbReference type="NCBI Taxonomy" id="300112"/>
    <lineage>
        <taxon>Eukaryota</taxon>
        <taxon>Metazoa</taxon>
        <taxon>Ecdysozoa</taxon>
        <taxon>Arthropoda</taxon>
        <taxon>Hexapoda</taxon>
        <taxon>Insecta</taxon>
        <taxon>Pterygota</taxon>
        <taxon>Neoptera</taxon>
        <taxon>Endopterygota</taxon>
        <taxon>Hymenoptera</taxon>
        <taxon>Apocrita</taxon>
        <taxon>Aculeata</taxon>
        <taxon>Formicoidea</taxon>
        <taxon>Formicidae</taxon>
        <taxon>Myrmicinae</taxon>
        <taxon>Temnothorax</taxon>
    </lineage>
</organism>
<dbReference type="InterPro" id="IPR055088">
    <property type="entry name" value="Fibulin_C"/>
</dbReference>
<keyword evidence="16" id="KW-1185">Reference proteome</keyword>
<comment type="caution">
    <text evidence="11">Lacks conserved residue(s) required for the propagation of feature annotation.</text>
</comment>
<dbReference type="FunFam" id="2.10.25.10:FF:000005">
    <property type="entry name" value="Fibrillin 2"/>
    <property type="match status" value="2"/>
</dbReference>
<evidence type="ECO:0000256" key="6">
    <source>
        <dbReference type="ARBA" id="ARBA00022729"/>
    </source>
</evidence>
<keyword evidence="10" id="KW-0325">Glycoprotein</keyword>
<evidence type="ECO:0000256" key="5">
    <source>
        <dbReference type="ARBA" id="ARBA00022536"/>
    </source>
</evidence>
<feature type="signal peptide" evidence="13">
    <location>
        <begin position="1"/>
        <end position="31"/>
    </location>
</feature>
<feature type="domain" description="EGF-like" evidence="14">
    <location>
        <begin position="1324"/>
        <end position="1365"/>
    </location>
</feature>
<feature type="chain" id="PRO_5020796600" evidence="13">
    <location>
        <begin position="32"/>
        <end position="1720"/>
    </location>
</feature>
<evidence type="ECO:0000256" key="4">
    <source>
        <dbReference type="ARBA" id="ARBA00022530"/>
    </source>
</evidence>
<dbReference type="Gene3D" id="2.10.25.10">
    <property type="entry name" value="Laminin"/>
    <property type="match status" value="23"/>
</dbReference>
<keyword evidence="5 11" id="KW-0245">EGF-like domain</keyword>
<dbReference type="InterPro" id="IPR000742">
    <property type="entry name" value="EGF"/>
</dbReference>
<evidence type="ECO:0000256" key="1">
    <source>
        <dbReference type="ARBA" id="ARBA00004498"/>
    </source>
</evidence>
<dbReference type="InterPro" id="IPR026823">
    <property type="entry name" value="cEGF"/>
</dbReference>
<dbReference type="Pfam" id="PF12662">
    <property type="entry name" value="cEGF"/>
    <property type="match status" value="1"/>
</dbReference>
<dbReference type="FunFam" id="2.10.25.10:FF:000240">
    <property type="entry name" value="Vitamin K-dependent protein S"/>
    <property type="match status" value="1"/>
</dbReference>
<feature type="domain" description="EGF-like" evidence="14">
    <location>
        <begin position="1452"/>
        <end position="1494"/>
    </location>
</feature>
<evidence type="ECO:0000256" key="11">
    <source>
        <dbReference type="PROSITE-ProRule" id="PRU00076"/>
    </source>
</evidence>
<comment type="similarity">
    <text evidence="2">Belongs to the fibulin family.</text>
</comment>
<sequence length="1720" mass="187612">MAHYVDLAASFIILLLMVHLEQLVLHKRALAVEGRMEAQFEKCCGYGTSWAREGLRCEKFIGPVTGVPRVEQGLCLEAVDICCVRAYHELQCEKGKADARQGLACVTSATSQRSLKTPGRGDYHRDCCEGCKLGILAGSMGQGCSFKSFSFGIPWDPAFLECCHEVAPSSTTDLTSELSSESSTETDLDSSSSSSPTSSYSPSSSPSSTLSPSSSSSLSPSPSSPSSSSPSLSTSSDDPSSTSSDDPSSTSSNNPSSTSSSDPSSTSPESTSYSVPTPELDDICQLMKGLLCSDICVPTPGSYRCECRAGFTLLEDGKTCKQDQPIDRCKPTHPCQHRCTDNGVAVVCSCNPGYDLAKDARSCIARSSRTKKMPDKDKDNESLPLCPSGYRYNATNQVCDDVDECLERNVCPGGGCQNTIGSYICIREKSAKNAPYEACPPGYEWQSLKGLCADIDECAVLSSACAADKPFCVNTLGSYACLEMTGAKSCPAGFKFDKSLQLCKDVDECAEAIHSCLADVEQCRNTEGAYECDMKCGKGFTYSIGLGVCVDVDECIESSTPCPDPSTICINTEGAYECTKTSRSPFPLSPIDKDPSDQKNVRSDLRMTCSAGYKPSNDSGITRCIDVDECNEQLHSCELDERCVNEIGSYRNASTTQQTNHDQRDDRFSRGYELERTSISSVMNEVEDCDDGYLFDGKSGRCIDVDECAKGIATCSLGERCVNTEGGYRCSPTCPPGFRLRNTSRSANKAEEPCEDINECLLGLHTCDSLTHYCINTNGSYVCGTRTTTTTTSIFETTRSSATTRRPFVRSRYNRVQNTDRYWSTEPCRLGYKRDASTGYCVDIDECAVGPGCRDHERCANTPGGYDCSPLCSTGWYFSTTTKGCQDVDECLLGRHDCPQSTHRCVNTNGSFVCELITPCSRGYRRAFNGTCLDIDECSEGLHNCRLNLHQYCVNKEGGFECLTRLPSCPSGYQYSLGTQRCEDIDECRTGQYSCDARFSERCVNLPGTYRCERPAPPRQRQRPACPSGYRYHPNLRRCTDIDECAERLDTCGDELCYNQPGGYSCAKPPVPVTRKPPTTAMPAPMNQKCMRGTKFVRNRGCVDVNECRELEDACSSNEECVNTVGSYTCTCKTGFRRDNLTQACVDINECQLQENDCLPTQRCDNTIGSYTCTRFLPCGTGYTLNAATEICEDDDECILGTHDCGSGYQCRNTLGSYRCDRIPRIPTPQPRTSPMTTTTMRIATITTTTPTSMTPTGPRPTCPRGFEPGSSGKCVDIDECQRTPNPCARSMCINTLGSYRCGSRVICGPGYTLDPASGQYCIDVDECQEGTHECGKGQTCENRQGGYHCICPPGHAAGPNNDCVDIDECSIYSGNICGLNSRCENTIGSYKCLCAEGFENAGGSAGVCQDVDECQQTPGLCQQVCLNVWGSYRCGCEAGFRLNADNRSCSDIDECTEFKDNHLCIGICENTPGSYACKCPEGYRLGVDGRTCQVETAVQFVLDPFAGELEHQLGSLAHEHALLQSLRSRAITTSLAVTIPSRAATYLHIDECAAGQVCREPDEMCQNTRGSFRCNRINCPSGYQPDPMRKKYCRVDDLACLRSPSHFSYNYITFVSMLPIPSTGQLELFTMRGSHQPESTVQFTMALVDVRAPPGIARATESCFALRRPAPSQAVLVLTRAIPGPQEIELDLSMEIYHDAMFVGSAVAKIFIFVSQYEF</sequence>
<dbReference type="InterPro" id="IPR009030">
    <property type="entry name" value="Growth_fac_rcpt_cys_sf"/>
</dbReference>
<dbReference type="CDD" id="cd00054">
    <property type="entry name" value="EGF_CA"/>
    <property type="match status" value="8"/>
</dbReference>
<dbReference type="InterPro" id="IPR001881">
    <property type="entry name" value="EGF-like_Ca-bd_dom"/>
</dbReference>
<dbReference type="STRING" id="300112.A0A4S2KB25"/>
<dbReference type="InterPro" id="IPR000152">
    <property type="entry name" value="EGF-type_Asp/Asn_hydroxyl_site"/>
</dbReference>
<feature type="region of interest" description="Disordered" evidence="12">
    <location>
        <begin position="173"/>
        <end position="276"/>
    </location>
</feature>
<dbReference type="InterPro" id="IPR018097">
    <property type="entry name" value="EGF_Ca-bd_CS"/>
</dbReference>
<dbReference type="PROSITE" id="PS00010">
    <property type="entry name" value="ASX_HYDROXYL"/>
    <property type="match status" value="5"/>
</dbReference>
<dbReference type="Pfam" id="PF22914">
    <property type="entry name" value="Fibulin_C"/>
    <property type="match status" value="1"/>
</dbReference>
<keyword evidence="7" id="KW-0677">Repeat</keyword>
<comment type="subcellular location">
    <subcellularLocation>
        <location evidence="1">Secreted</location>
        <location evidence="1">Extracellular space</location>
        <location evidence="1">Extracellular matrix</location>
    </subcellularLocation>
</comment>
<reference evidence="15 16" key="1">
    <citation type="journal article" date="2019" name="Philos. Trans. R. Soc. Lond., B, Biol. Sci.">
        <title>Ant behaviour and brain gene expression of defending hosts depend on the ecological success of the intruding social parasite.</title>
        <authorList>
            <person name="Kaur R."/>
            <person name="Stoldt M."/>
            <person name="Jongepier E."/>
            <person name="Feldmeyer B."/>
            <person name="Menzel F."/>
            <person name="Bornberg-Bauer E."/>
            <person name="Foitzik S."/>
        </authorList>
    </citation>
    <scope>NUCLEOTIDE SEQUENCE [LARGE SCALE GENOMIC DNA]</scope>
    <source>
        <tissue evidence="15">Whole body</tissue>
    </source>
</reference>
<name>A0A4S2KB25_9HYME</name>
<gene>
    <name evidence="15" type="ORF">DBV15_04486</name>
</gene>
<feature type="domain" description="EGF-like" evidence="14">
    <location>
        <begin position="1366"/>
        <end position="1405"/>
    </location>
</feature>
<dbReference type="PROSITE" id="PS01186">
    <property type="entry name" value="EGF_2"/>
    <property type="match status" value="4"/>
</dbReference>
<keyword evidence="8" id="KW-0106">Calcium</keyword>
<evidence type="ECO:0000313" key="15">
    <source>
        <dbReference type="EMBL" id="TGZ46443.1"/>
    </source>
</evidence>
<evidence type="ECO:0000256" key="3">
    <source>
        <dbReference type="ARBA" id="ARBA00022525"/>
    </source>
</evidence>
<dbReference type="SMART" id="SM00179">
    <property type="entry name" value="EGF_CA"/>
    <property type="match status" value="23"/>
</dbReference>
<dbReference type="FunFam" id="2.10.25.10:FF:000139">
    <property type="entry name" value="Fibulin-1"/>
    <property type="match status" value="1"/>
</dbReference>
<evidence type="ECO:0000256" key="7">
    <source>
        <dbReference type="ARBA" id="ARBA00022737"/>
    </source>
</evidence>
<comment type="caution">
    <text evidence="15">The sequence shown here is derived from an EMBL/GenBank/DDBJ whole genome shotgun (WGS) entry which is preliminary data.</text>
</comment>
<dbReference type="Proteomes" id="UP000310200">
    <property type="component" value="Unassembled WGS sequence"/>
</dbReference>
<evidence type="ECO:0000256" key="12">
    <source>
        <dbReference type="SAM" id="MobiDB-lite"/>
    </source>
</evidence>
<dbReference type="InterPro" id="IPR049883">
    <property type="entry name" value="NOTCH1_EGF-like"/>
</dbReference>
<feature type="compositionally biased region" description="Low complexity" evidence="12">
    <location>
        <begin position="173"/>
        <end position="274"/>
    </location>
</feature>
<evidence type="ECO:0000256" key="13">
    <source>
        <dbReference type="SAM" id="SignalP"/>
    </source>
</evidence>
<dbReference type="SMART" id="SM00181">
    <property type="entry name" value="EGF"/>
    <property type="match status" value="16"/>
</dbReference>
<keyword evidence="4" id="KW-0272">Extracellular matrix</keyword>
<dbReference type="PROSITE" id="PS01187">
    <property type="entry name" value="EGF_CA"/>
    <property type="match status" value="8"/>
</dbReference>